<dbReference type="AlphaFoldDB" id="A0AAX4KVM0"/>
<accession>A0AAX4KVM0</accession>
<reference evidence="1 2" key="1">
    <citation type="submission" date="2024-01" db="EMBL/GenBank/DDBJ databases">
        <title>Comparative genomics of Cryptococcus and Kwoniella reveals pathogenesis evolution and contrasting modes of karyotype evolution via chromosome fusion or intercentromeric recombination.</title>
        <authorList>
            <person name="Coelho M.A."/>
            <person name="David-Palma M."/>
            <person name="Shea T."/>
            <person name="Bowers K."/>
            <person name="McGinley-Smith S."/>
            <person name="Mohammad A.W."/>
            <person name="Gnirke A."/>
            <person name="Yurkov A.M."/>
            <person name="Nowrousian M."/>
            <person name="Sun S."/>
            <person name="Cuomo C.A."/>
            <person name="Heitman J."/>
        </authorList>
    </citation>
    <scope>NUCLEOTIDE SEQUENCE [LARGE SCALE GENOMIC DNA]</scope>
    <source>
        <strain evidence="1 2">PYCC6329</strain>
    </source>
</reference>
<sequence length="128" mass="14241">MMESGVNLGEGGIKFNRTEQGTKEVSSVLPKDTTSQDNTTISEIHGMQDLVIQPRTQAAIGKDSSFRRFIGTLGGVNNGLPYPSRLNGQLDDIDSFGPWGMLEVRHNGILRLVDIYHIQRRLEVIFKL</sequence>
<name>A0AAX4KVM0_9TREE</name>
<dbReference type="GeneID" id="91107292"/>
<protein>
    <submittedName>
        <fullName evidence="1">Uncharacterized protein</fullName>
    </submittedName>
</protein>
<organism evidence="1 2">
    <name type="scientific">Kwoniella europaea PYCC6329</name>
    <dbReference type="NCBI Taxonomy" id="1423913"/>
    <lineage>
        <taxon>Eukaryota</taxon>
        <taxon>Fungi</taxon>
        <taxon>Dikarya</taxon>
        <taxon>Basidiomycota</taxon>
        <taxon>Agaricomycotina</taxon>
        <taxon>Tremellomycetes</taxon>
        <taxon>Tremellales</taxon>
        <taxon>Cryptococcaceae</taxon>
        <taxon>Kwoniella</taxon>
    </lineage>
</organism>
<proteinExistence type="predicted"/>
<keyword evidence="2" id="KW-1185">Reference proteome</keyword>
<dbReference type="RefSeq" id="XP_066088323.1">
    <property type="nucleotide sequence ID" value="XM_066232226.1"/>
</dbReference>
<dbReference type="EMBL" id="CP144091">
    <property type="protein sequence ID" value="WWD10356.1"/>
    <property type="molecule type" value="Genomic_DNA"/>
</dbReference>
<evidence type="ECO:0000313" key="2">
    <source>
        <dbReference type="Proteomes" id="UP001358614"/>
    </source>
</evidence>
<dbReference type="Proteomes" id="UP001358614">
    <property type="component" value="Chromosome 3"/>
</dbReference>
<evidence type="ECO:0000313" key="1">
    <source>
        <dbReference type="EMBL" id="WWD10356.1"/>
    </source>
</evidence>
<gene>
    <name evidence="1" type="ORF">V865_008491</name>
</gene>
<dbReference type="KEGG" id="ker:91107292"/>